<dbReference type="AlphaFoldDB" id="A0A1H4NP55"/>
<name>A0A1H4NP55_9BRAD</name>
<dbReference type="EMBL" id="FNTH01000001">
    <property type="protein sequence ID" value="SEB97017.1"/>
    <property type="molecule type" value="Genomic_DNA"/>
</dbReference>
<organism evidence="2 3">
    <name type="scientific">Bradyrhizobium erythrophlei</name>
    <dbReference type="NCBI Taxonomy" id="1437360"/>
    <lineage>
        <taxon>Bacteria</taxon>
        <taxon>Pseudomonadati</taxon>
        <taxon>Pseudomonadota</taxon>
        <taxon>Alphaproteobacteria</taxon>
        <taxon>Hyphomicrobiales</taxon>
        <taxon>Nitrobacteraceae</taxon>
        <taxon>Bradyrhizobium</taxon>
    </lineage>
</organism>
<dbReference type="RefSeq" id="WP_092114243.1">
    <property type="nucleotide sequence ID" value="NZ_FNTH01000001.1"/>
</dbReference>
<proteinExistence type="predicted"/>
<dbReference type="OrthoDB" id="7906519at2"/>
<evidence type="ECO:0000313" key="2">
    <source>
        <dbReference type="EMBL" id="SEB97017.1"/>
    </source>
</evidence>
<accession>A0A1H4NP55</accession>
<feature type="compositionally biased region" description="Basic and acidic residues" evidence="1">
    <location>
        <begin position="126"/>
        <end position="136"/>
    </location>
</feature>
<reference evidence="2 3" key="1">
    <citation type="submission" date="2016-10" db="EMBL/GenBank/DDBJ databases">
        <authorList>
            <person name="de Groot N.N."/>
        </authorList>
    </citation>
    <scope>NUCLEOTIDE SEQUENCE [LARGE SCALE GENOMIC DNA]</scope>
    <source>
        <strain evidence="2 3">MT12</strain>
    </source>
</reference>
<feature type="region of interest" description="Disordered" evidence="1">
    <location>
        <begin position="160"/>
        <end position="186"/>
    </location>
</feature>
<gene>
    <name evidence="2" type="ORF">SAMN05444164_0688</name>
</gene>
<protein>
    <submittedName>
        <fullName evidence="2">Uncharacterized protein</fullName>
    </submittedName>
</protein>
<feature type="compositionally biased region" description="Basic and acidic residues" evidence="1">
    <location>
        <begin position="172"/>
        <end position="186"/>
    </location>
</feature>
<feature type="region of interest" description="Disordered" evidence="1">
    <location>
        <begin position="121"/>
        <end position="140"/>
    </location>
</feature>
<sequence>MSKPNEPAQAALDSANLSRIRNAQAEAAAQNEVNNTAKNKLRGTYAQTQAQGLHNEAAKLALDLVEGGDEAIDEFCEKVRKAGVYVGYLGKVLSPRQFELFGMAGVGPTPEDERAKLEGRAAGFRLDSEPGSKETDNPYEIGSLKGQAWLSAFRDARSERDHVLSMPAPATEGEKGGASDAEEGKA</sequence>
<dbReference type="Proteomes" id="UP000198992">
    <property type="component" value="Unassembled WGS sequence"/>
</dbReference>
<evidence type="ECO:0000313" key="3">
    <source>
        <dbReference type="Proteomes" id="UP000198992"/>
    </source>
</evidence>
<evidence type="ECO:0000256" key="1">
    <source>
        <dbReference type="SAM" id="MobiDB-lite"/>
    </source>
</evidence>